<name>A0A9W7DQV9_9STRA</name>
<keyword evidence="2" id="KW-0732">Signal</keyword>
<protein>
    <submittedName>
        <fullName evidence="3">Uncharacterized protein</fullName>
    </submittedName>
</protein>
<keyword evidence="1" id="KW-0472">Membrane</keyword>
<dbReference type="Proteomes" id="UP001165082">
    <property type="component" value="Unassembled WGS sequence"/>
</dbReference>
<accession>A0A9W7DQV9</accession>
<feature type="signal peptide" evidence="2">
    <location>
        <begin position="1"/>
        <end position="18"/>
    </location>
</feature>
<proteinExistence type="predicted"/>
<feature type="chain" id="PRO_5040799747" evidence="2">
    <location>
        <begin position="19"/>
        <end position="325"/>
    </location>
</feature>
<sequence>MRLLLTLILFCLCTPSGGFSSHISQCVTCTDVRTSRTVTLVGSVHYNPASISLARRTVHLQDDLGAVVVESCIARWRRSLIVSPKGTFLGDFLPSEMQAAAVAASDRGVPLSLGDVDVEQFSLRVKSILKTTLVDLITPAGWGRINEDIRRGASLAFDTRYMEDSLQPGDFFKPDLLLGFAVSLIRYPVAAAVKAPVPFTLFAVSFAAITSSLDAAISQTSANPSLSSEELVLTSIITLFNVLLPVVFARLMLVGFLEERNVRLARSITQAAERTNGNIVAILGGLHVNGVAKLLESEDPLQGDGGGDTKAGTWWSDDMMVTDGP</sequence>
<reference evidence="3" key="1">
    <citation type="submission" date="2022-07" db="EMBL/GenBank/DDBJ databases">
        <title>Genome analysis of Parmales, a sister group of diatoms, reveals the evolutionary specialization of diatoms from phago-mixotrophs to photoautotrophs.</title>
        <authorList>
            <person name="Ban H."/>
            <person name="Sato S."/>
            <person name="Yoshikawa S."/>
            <person name="Kazumasa Y."/>
            <person name="Nakamura Y."/>
            <person name="Ichinomiya M."/>
            <person name="Saitoh K."/>
            <person name="Sato N."/>
            <person name="Blanc-Mathieu R."/>
            <person name="Endo H."/>
            <person name="Kuwata A."/>
            <person name="Ogata H."/>
        </authorList>
    </citation>
    <scope>NUCLEOTIDE SEQUENCE</scope>
</reference>
<dbReference type="AlphaFoldDB" id="A0A9W7DQV9"/>
<dbReference type="EMBL" id="BRXZ01000702">
    <property type="protein sequence ID" value="GMH51347.1"/>
    <property type="molecule type" value="Genomic_DNA"/>
</dbReference>
<organism evidence="3 4">
    <name type="scientific">Triparma retinervis</name>
    <dbReference type="NCBI Taxonomy" id="2557542"/>
    <lineage>
        <taxon>Eukaryota</taxon>
        <taxon>Sar</taxon>
        <taxon>Stramenopiles</taxon>
        <taxon>Ochrophyta</taxon>
        <taxon>Bolidophyceae</taxon>
        <taxon>Parmales</taxon>
        <taxon>Triparmaceae</taxon>
        <taxon>Triparma</taxon>
    </lineage>
</organism>
<evidence type="ECO:0000313" key="3">
    <source>
        <dbReference type="EMBL" id="GMH51347.1"/>
    </source>
</evidence>
<keyword evidence="1" id="KW-1133">Transmembrane helix</keyword>
<gene>
    <name evidence="3" type="ORF">TrRE_jg5581</name>
</gene>
<comment type="caution">
    <text evidence="3">The sequence shown here is derived from an EMBL/GenBank/DDBJ whole genome shotgun (WGS) entry which is preliminary data.</text>
</comment>
<evidence type="ECO:0000256" key="1">
    <source>
        <dbReference type="SAM" id="Phobius"/>
    </source>
</evidence>
<evidence type="ECO:0000256" key="2">
    <source>
        <dbReference type="SAM" id="SignalP"/>
    </source>
</evidence>
<feature type="transmembrane region" description="Helical" evidence="1">
    <location>
        <begin position="231"/>
        <end position="257"/>
    </location>
</feature>
<keyword evidence="4" id="KW-1185">Reference proteome</keyword>
<keyword evidence="1" id="KW-0812">Transmembrane</keyword>
<dbReference type="OrthoDB" id="193600at2759"/>
<evidence type="ECO:0000313" key="4">
    <source>
        <dbReference type="Proteomes" id="UP001165082"/>
    </source>
</evidence>